<accession>A0A4P6F7D4</accession>
<organism evidence="1 2">
    <name type="scientific">Xylanimonas protaetiae</name>
    <dbReference type="NCBI Taxonomy" id="2509457"/>
    <lineage>
        <taxon>Bacteria</taxon>
        <taxon>Bacillati</taxon>
        <taxon>Actinomycetota</taxon>
        <taxon>Actinomycetes</taxon>
        <taxon>Micrococcales</taxon>
        <taxon>Promicromonosporaceae</taxon>
        <taxon>Xylanimonas</taxon>
    </lineage>
</organism>
<reference evidence="1 2" key="1">
    <citation type="submission" date="2019-01" db="EMBL/GenBank/DDBJ databases">
        <title>Genome sequencing of strain FW10M-9.</title>
        <authorList>
            <person name="Heo J."/>
            <person name="Kim S.-J."/>
            <person name="Kim J.-S."/>
            <person name="Hong S.-B."/>
            <person name="Kwon S.-W."/>
        </authorList>
    </citation>
    <scope>NUCLEOTIDE SEQUENCE [LARGE SCALE GENOMIC DNA]</scope>
    <source>
        <strain evidence="1 2">FW10M-9</strain>
    </source>
</reference>
<dbReference type="KEGG" id="xya:ET471_12585"/>
<name>A0A4P6F7D4_9MICO</name>
<keyword evidence="2" id="KW-1185">Reference proteome</keyword>
<proteinExistence type="predicted"/>
<dbReference type="EMBL" id="CP035493">
    <property type="protein sequence ID" value="QAY70753.1"/>
    <property type="molecule type" value="Genomic_DNA"/>
</dbReference>
<dbReference type="Proteomes" id="UP000292118">
    <property type="component" value="Chromosome"/>
</dbReference>
<protein>
    <submittedName>
        <fullName evidence="1">Uncharacterized protein</fullName>
    </submittedName>
</protein>
<dbReference type="AlphaFoldDB" id="A0A4P6F7D4"/>
<evidence type="ECO:0000313" key="2">
    <source>
        <dbReference type="Proteomes" id="UP000292118"/>
    </source>
</evidence>
<sequence length="283" mass="28563">MTAPTPPLGLRALPAATPDLRAALGTVPGLFRLTDDPAAAVTWLTTGDEGWAPRADAALAAGARLVVLDTDQPVTPDDVARLGGRPVVLLGAWTHAPQLRALAQALPGLGAADLVDLLVVDGSDDAPAPEAALWGATSMLAAVGLGLDSVPRVTSADHVVTADATARTARVHVTCVHRPGAAARASLKVFTPEGSVEATLGDPGVAAPGRVLVVTADSGSLTGTAYETPRRVALHDAHAALARPGSSPPPGLLDTHAHTARLLSEVSWAPGTAVTSHPLEGTR</sequence>
<gene>
    <name evidence="1" type="ORF">ET471_12585</name>
</gene>
<dbReference type="RefSeq" id="WP_129188807.1">
    <property type="nucleotide sequence ID" value="NZ_CP035493.1"/>
</dbReference>
<evidence type="ECO:0000313" key="1">
    <source>
        <dbReference type="EMBL" id="QAY70753.1"/>
    </source>
</evidence>